<comment type="caution">
    <text evidence="1">The sequence shown here is derived from an EMBL/GenBank/DDBJ whole genome shotgun (WGS) entry which is preliminary data.</text>
</comment>
<organism evidence="1 2">
    <name type="scientific">Golovinomyces cichoracearum</name>
    <dbReference type="NCBI Taxonomy" id="62708"/>
    <lineage>
        <taxon>Eukaryota</taxon>
        <taxon>Fungi</taxon>
        <taxon>Dikarya</taxon>
        <taxon>Ascomycota</taxon>
        <taxon>Pezizomycotina</taxon>
        <taxon>Leotiomycetes</taxon>
        <taxon>Erysiphales</taxon>
        <taxon>Erysiphaceae</taxon>
        <taxon>Golovinomyces</taxon>
    </lineage>
</organism>
<keyword evidence="2" id="KW-1185">Reference proteome</keyword>
<gene>
    <name evidence="1" type="ORF">GcM3_00943</name>
</gene>
<dbReference type="AlphaFoldDB" id="A0A420I374"/>
<sequence>MQVVLLLFQSKMCFWQDTLDFLERHFRVLCFLGSSRLFQKKFDTKKSSGDALMDLRRLHAFNFSLR</sequence>
<reference evidence="1 2" key="1">
    <citation type="journal article" date="2018" name="BMC Genomics">
        <title>Comparative genome analyses reveal sequence features reflecting distinct modes of host-adaptation between dicot and monocot powdery mildew.</title>
        <authorList>
            <person name="Wu Y."/>
            <person name="Ma X."/>
            <person name="Pan Z."/>
            <person name="Kale S.D."/>
            <person name="Song Y."/>
            <person name="King H."/>
            <person name="Zhang Q."/>
            <person name="Presley C."/>
            <person name="Deng X."/>
            <person name="Wei C.I."/>
            <person name="Xiao S."/>
        </authorList>
    </citation>
    <scope>NUCLEOTIDE SEQUENCE [LARGE SCALE GENOMIC DNA]</scope>
    <source>
        <strain evidence="1">UMSG3</strain>
    </source>
</reference>
<evidence type="ECO:0000313" key="1">
    <source>
        <dbReference type="EMBL" id="RKF64159.1"/>
    </source>
</evidence>
<proteinExistence type="predicted"/>
<dbReference type="EMBL" id="MCBQ01013449">
    <property type="protein sequence ID" value="RKF64159.1"/>
    <property type="molecule type" value="Genomic_DNA"/>
</dbReference>
<accession>A0A420I374</accession>
<dbReference type="Proteomes" id="UP000283383">
    <property type="component" value="Unassembled WGS sequence"/>
</dbReference>
<evidence type="ECO:0000313" key="2">
    <source>
        <dbReference type="Proteomes" id="UP000283383"/>
    </source>
</evidence>
<protein>
    <submittedName>
        <fullName evidence="1">Uncharacterized protein</fullName>
    </submittedName>
</protein>
<name>A0A420I374_9PEZI</name>